<protein>
    <submittedName>
        <fullName evidence="3">M23 family metallopeptidase</fullName>
    </submittedName>
</protein>
<comment type="caution">
    <text evidence="3">The sequence shown here is derived from an EMBL/GenBank/DDBJ whole genome shotgun (WGS) entry which is preliminary data.</text>
</comment>
<evidence type="ECO:0000313" key="3">
    <source>
        <dbReference type="EMBL" id="HIR94199.1"/>
    </source>
</evidence>
<organism evidence="3 4">
    <name type="scientific">Candidatus Egerieimonas intestinavium</name>
    <dbReference type="NCBI Taxonomy" id="2840777"/>
    <lineage>
        <taxon>Bacteria</taxon>
        <taxon>Bacillati</taxon>
        <taxon>Bacillota</taxon>
        <taxon>Clostridia</taxon>
        <taxon>Lachnospirales</taxon>
        <taxon>Lachnospiraceae</taxon>
        <taxon>Lachnospiraceae incertae sedis</taxon>
        <taxon>Candidatus Egerieimonas</taxon>
    </lineage>
</organism>
<dbReference type="Proteomes" id="UP000886841">
    <property type="component" value="Unassembled WGS sequence"/>
</dbReference>
<dbReference type="InterPro" id="IPR050570">
    <property type="entry name" value="Cell_wall_metabolism_enzyme"/>
</dbReference>
<dbReference type="GO" id="GO:0004222">
    <property type="term" value="F:metalloendopeptidase activity"/>
    <property type="evidence" value="ECO:0007669"/>
    <property type="project" value="TreeGrafter"/>
</dbReference>
<gene>
    <name evidence="3" type="ORF">IAB98_12345</name>
</gene>
<dbReference type="EMBL" id="DVHU01000110">
    <property type="protein sequence ID" value="HIR94199.1"/>
    <property type="molecule type" value="Genomic_DNA"/>
</dbReference>
<feature type="domain" description="M23ase beta-sheet core" evidence="2">
    <location>
        <begin position="82"/>
        <end position="183"/>
    </location>
</feature>
<dbReference type="CDD" id="cd12797">
    <property type="entry name" value="M23_peptidase"/>
    <property type="match status" value="1"/>
</dbReference>
<dbReference type="AlphaFoldDB" id="A0A9D1EMB3"/>
<sequence>MVAGRFDLSGQSLPSPESCRRVKELLTYYRSRDYRQLAAAYQALFAGEQVFPVPDRQQDPDRRQTGYENSWMAPRNYGGSRNHEGTDIFGAESLPGYYPVLSITEGTVEKLGWLPLGGYRVGVRSDSGVYYYYAHLDSYAEGLRAGDRVQAGELLGFLGDTGYGEEGTRGKFVPHLHLGIYLRTQEEPELAVNPYYVLGILEQNIRRYRY</sequence>
<dbReference type="PANTHER" id="PTHR21666:SF268">
    <property type="entry name" value="PEPTIDASE M23 DOMAIN-CONTAINING PROTEIN"/>
    <property type="match status" value="1"/>
</dbReference>
<name>A0A9D1EMB3_9FIRM</name>
<feature type="compositionally biased region" description="Basic and acidic residues" evidence="1">
    <location>
        <begin position="56"/>
        <end position="65"/>
    </location>
</feature>
<dbReference type="PANTHER" id="PTHR21666">
    <property type="entry name" value="PEPTIDASE-RELATED"/>
    <property type="match status" value="1"/>
</dbReference>
<dbReference type="Gene3D" id="2.70.70.10">
    <property type="entry name" value="Glucose Permease (Domain IIA)"/>
    <property type="match status" value="1"/>
</dbReference>
<dbReference type="InterPro" id="IPR011055">
    <property type="entry name" value="Dup_hybrid_motif"/>
</dbReference>
<evidence type="ECO:0000256" key="1">
    <source>
        <dbReference type="SAM" id="MobiDB-lite"/>
    </source>
</evidence>
<evidence type="ECO:0000313" key="4">
    <source>
        <dbReference type="Proteomes" id="UP000886841"/>
    </source>
</evidence>
<reference evidence="3" key="1">
    <citation type="submission" date="2020-10" db="EMBL/GenBank/DDBJ databases">
        <authorList>
            <person name="Gilroy R."/>
        </authorList>
    </citation>
    <scope>NUCLEOTIDE SEQUENCE</scope>
    <source>
        <strain evidence="3">ChiSxjej1B13-7041</strain>
    </source>
</reference>
<dbReference type="InterPro" id="IPR016047">
    <property type="entry name" value="M23ase_b-sheet_dom"/>
</dbReference>
<proteinExistence type="predicted"/>
<dbReference type="Pfam" id="PF01551">
    <property type="entry name" value="Peptidase_M23"/>
    <property type="match status" value="1"/>
</dbReference>
<evidence type="ECO:0000259" key="2">
    <source>
        <dbReference type="Pfam" id="PF01551"/>
    </source>
</evidence>
<reference evidence="3" key="2">
    <citation type="journal article" date="2021" name="PeerJ">
        <title>Extensive microbial diversity within the chicken gut microbiome revealed by metagenomics and culture.</title>
        <authorList>
            <person name="Gilroy R."/>
            <person name="Ravi A."/>
            <person name="Getino M."/>
            <person name="Pursley I."/>
            <person name="Horton D.L."/>
            <person name="Alikhan N.F."/>
            <person name="Baker D."/>
            <person name="Gharbi K."/>
            <person name="Hall N."/>
            <person name="Watson M."/>
            <person name="Adriaenssens E.M."/>
            <person name="Foster-Nyarko E."/>
            <person name="Jarju S."/>
            <person name="Secka A."/>
            <person name="Antonio M."/>
            <person name="Oren A."/>
            <person name="Chaudhuri R.R."/>
            <person name="La Ragione R."/>
            <person name="Hildebrand F."/>
            <person name="Pallen M.J."/>
        </authorList>
    </citation>
    <scope>NUCLEOTIDE SEQUENCE</scope>
    <source>
        <strain evidence="3">ChiSxjej1B13-7041</strain>
    </source>
</reference>
<dbReference type="SUPFAM" id="SSF51261">
    <property type="entry name" value="Duplicated hybrid motif"/>
    <property type="match status" value="1"/>
</dbReference>
<accession>A0A9D1EMB3</accession>
<feature type="region of interest" description="Disordered" evidence="1">
    <location>
        <begin position="53"/>
        <end position="76"/>
    </location>
</feature>